<gene>
    <name evidence="2" type="ORF">Bca52824_080727</name>
</gene>
<evidence type="ECO:0000313" key="3">
    <source>
        <dbReference type="Proteomes" id="UP000886595"/>
    </source>
</evidence>
<keyword evidence="3" id="KW-1185">Reference proteome</keyword>
<proteinExistence type="predicted"/>
<organism evidence="2 3">
    <name type="scientific">Brassica carinata</name>
    <name type="common">Ethiopian mustard</name>
    <name type="synonym">Abyssinian cabbage</name>
    <dbReference type="NCBI Taxonomy" id="52824"/>
    <lineage>
        <taxon>Eukaryota</taxon>
        <taxon>Viridiplantae</taxon>
        <taxon>Streptophyta</taxon>
        <taxon>Embryophyta</taxon>
        <taxon>Tracheophyta</taxon>
        <taxon>Spermatophyta</taxon>
        <taxon>Magnoliopsida</taxon>
        <taxon>eudicotyledons</taxon>
        <taxon>Gunneridae</taxon>
        <taxon>Pentapetalae</taxon>
        <taxon>rosids</taxon>
        <taxon>malvids</taxon>
        <taxon>Brassicales</taxon>
        <taxon>Brassicaceae</taxon>
        <taxon>Brassiceae</taxon>
        <taxon>Brassica</taxon>
    </lineage>
</organism>
<accession>A0A8X7TR87</accession>
<dbReference type="EMBL" id="JAAMPC010000016">
    <property type="protein sequence ID" value="KAG2250591.1"/>
    <property type="molecule type" value="Genomic_DNA"/>
</dbReference>
<feature type="compositionally biased region" description="Basic and acidic residues" evidence="1">
    <location>
        <begin position="57"/>
        <end position="66"/>
    </location>
</feature>
<reference evidence="2 3" key="1">
    <citation type="submission" date="2020-02" db="EMBL/GenBank/DDBJ databases">
        <authorList>
            <person name="Ma Q."/>
            <person name="Huang Y."/>
            <person name="Song X."/>
            <person name="Pei D."/>
        </authorList>
    </citation>
    <scope>NUCLEOTIDE SEQUENCE [LARGE SCALE GENOMIC DNA]</scope>
    <source>
        <strain evidence="2">Sxm20200214</strain>
        <tissue evidence="2">Leaf</tissue>
    </source>
</reference>
<comment type="caution">
    <text evidence="2">The sequence shown here is derived from an EMBL/GenBank/DDBJ whole genome shotgun (WGS) entry which is preliminary data.</text>
</comment>
<protein>
    <submittedName>
        <fullName evidence="2">Uncharacterized protein</fullName>
    </submittedName>
</protein>
<sequence length="79" mass="9176">MRRLANKDKIGELVNSLVVSSSWKVSNYQAHEDDEEISMDEEEDNMTIAQKIRCRRKYSDADKAGEDASEPLGKRRRKF</sequence>
<evidence type="ECO:0000256" key="1">
    <source>
        <dbReference type="SAM" id="MobiDB-lite"/>
    </source>
</evidence>
<evidence type="ECO:0000313" key="2">
    <source>
        <dbReference type="EMBL" id="KAG2250591.1"/>
    </source>
</evidence>
<dbReference type="Proteomes" id="UP000886595">
    <property type="component" value="Unassembled WGS sequence"/>
</dbReference>
<feature type="region of interest" description="Disordered" evidence="1">
    <location>
        <begin position="57"/>
        <end position="79"/>
    </location>
</feature>
<name>A0A8X7TR87_BRACI</name>
<dbReference type="AlphaFoldDB" id="A0A8X7TR87"/>